<dbReference type="RefSeq" id="WP_232550145.1">
    <property type="nucleotide sequence ID" value="NZ_CP115965.1"/>
</dbReference>
<name>A0ABZ3CA67_9ACTN</name>
<keyword evidence="3" id="KW-1185">Reference proteome</keyword>
<dbReference type="Pfam" id="PF08445">
    <property type="entry name" value="FR47"/>
    <property type="match status" value="1"/>
</dbReference>
<reference evidence="2 3" key="1">
    <citation type="journal article" date="2023" name="Environ Microbiome">
        <title>A coral-associated actinobacterium mitigates coral bleaching under heat stress.</title>
        <authorList>
            <person name="Li J."/>
            <person name="Zou Y."/>
            <person name="Li Q."/>
            <person name="Zhang J."/>
            <person name="Bourne D.G."/>
            <person name="Lyu Y."/>
            <person name="Liu C."/>
            <person name="Zhang S."/>
        </authorList>
    </citation>
    <scope>NUCLEOTIDE SEQUENCE [LARGE SCALE GENOMIC DNA]</scope>
    <source>
        <strain evidence="2 3">SCSIO 13291</strain>
    </source>
</reference>
<evidence type="ECO:0000313" key="3">
    <source>
        <dbReference type="Proteomes" id="UP001434337"/>
    </source>
</evidence>
<keyword evidence="2" id="KW-0012">Acyltransferase</keyword>
<evidence type="ECO:0000259" key="1">
    <source>
        <dbReference type="PROSITE" id="PS51186"/>
    </source>
</evidence>
<dbReference type="InterPro" id="IPR025289">
    <property type="entry name" value="DUF4081"/>
</dbReference>
<dbReference type="PROSITE" id="PS51186">
    <property type="entry name" value="GNAT"/>
    <property type="match status" value="1"/>
</dbReference>
<evidence type="ECO:0000313" key="2">
    <source>
        <dbReference type="EMBL" id="WZW99668.1"/>
    </source>
</evidence>
<dbReference type="GO" id="GO:0016746">
    <property type="term" value="F:acyltransferase activity"/>
    <property type="evidence" value="ECO:0007669"/>
    <property type="project" value="UniProtKB-KW"/>
</dbReference>
<dbReference type="InterPro" id="IPR016181">
    <property type="entry name" value="Acyl_CoA_acyltransferase"/>
</dbReference>
<dbReference type="EC" id="2.3.1.-" evidence="2"/>
<proteinExistence type="predicted"/>
<gene>
    <name evidence="2" type="ORF">PCC79_05595</name>
</gene>
<dbReference type="Pfam" id="PF13312">
    <property type="entry name" value="DUF4081"/>
    <property type="match status" value="1"/>
</dbReference>
<feature type="domain" description="N-acetyltransferase" evidence="1">
    <location>
        <begin position="137"/>
        <end position="276"/>
    </location>
</feature>
<dbReference type="InterPro" id="IPR013653">
    <property type="entry name" value="GCN5-like_dom"/>
</dbReference>
<dbReference type="InterPro" id="IPR000182">
    <property type="entry name" value="GNAT_dom"/>
</dbReference>
<protein>
    <submittedName>
        <fullName evidence="2">GNAT family N-acetyltransferase</fullName>
        <ecNumber evidence="2">2.3.1.-</ecNumber>
    </submittedName>
</protein>
<organism evidence="2 3">
    <name type="scientific">Propioniciclava soli</name>
    <dbReference type="NCBI Taxonomy" id="2775081"/>
    <lineage>
        <taxon>Bacteria</taxon>
        <taxon>Bacillati</taxon>
        <taxon>Actinomycetota</taxon>
        <taxon>Actinomycetes</taxon>
        <taxon>Propionibacteriales</taxon>
        <taxon>Propionibacteriaceae</taxon>
        <taxon>Propioniciclava</taxon>
    </lineage>
</organism>
<dbReference type="SUPFAM" id="SSF55729">
    <property type="entry name" value="Acyl-CoA N-acyltransferases (Nat)"/>
    <property type="match status" value="1"/>
</dbReference>
<accession>A0ABZ3CA67</accession>
<dbReference type="Gene3D" id="3.40.630.30">
    <property type="match status" value="1"/>
</dbReference>
<dbReference type="EMBL" id="CP115965">
    <property type="protein sequence ID" value="WZW99668.1"/>
    <property type="molecule type" value="Genomic_DNA"/>
</dbReference>
<keyword evidence="2" id="KW-0808">Transferase</keyword>
<sequence>MRHCRVLDERDRDRVARIVDADPVVNCFLASRVDAGVLAPGGVGEVWGYPRRNPYALLHLGANCVPVNMDAEARAAFVDDLGRWRNFIAMVGPASDVLGLWHALCERWGESYEAVRVMRPRQLLMARSAASDAPADPRLRLAVADDFDSYFRAAAAMYHEELEEDPLITNPVGYRTYVRSLIEQRRAFTIVEGAEVVFKADLGAMSSRVAQVQGVWVKPELRGRGLSVGGMAGVTDAIVASGRTASLYVNDFNAPAVATYRRCGYAEVGALASVLF</sequence>
<dbReference type="Proteomes" id="UP001434337">
    <property type="component" value="Chromosome"/>
</dbReference>